<sequence>MHAINFPFLFVLPKHTKPFRLFFFFASPLHFYFAFLLIRFSHSSAFLSPAQMNAQERVFTAISGGKPDRVPVIPKIWVDLAAVILGVDLKEIVTSPETALRVMTDAGLACGFDAVRMWHFPAKKIREQDGKVIEFDEHGARRGEVDMLGGLVTHLDDPAMFILEDPYMMAHHHYWTCENPLVNSVADAARMHVPTRADYERFGWAGRMRAQQRRAGDKLDIIGDCDSPTLAFYISFRGMNNALMDLLEEPELVEAVMDKGVEIAIERAKFNLDLGLKVLRLNDSAGNMSVISPALWRRFIKPRFKHFCDEVHAHDKDARVYCHICGNVMPIIEDLVETGLDCIAPLDPLGGVTAAQVRATVGARASLMGGVNTLSFINSTPAQIMGEARRCIEGAGAGGGYILGSGCVVPRAAKRENLAALVETAAIYGNYEAMI</sequence>
<keyword evidence="1" id="KW-0472">Membrane</keyword>
<reference evidence="3 4" key="1">
    <citation type="submission" date="2016-01" db="EMBL/GenBank/DDBJ databases">
        <title>High potential of lignocellulose degradation of a new Verrucomicrobia species.</title>
        <authorList>
            <person name="Wang Y."/>
            <person name="Shi Y."/>
            <person name="Qiu Z."/>
            <person name="Liu S."/>
            <person name="Yang H."/>
        </authorList>
    </citation>
    <scope>NUCLEOTIDE SEQUENCE [LARGE SCALE GENOMIC DNA]</scope>
    <source>
        <strain evidence="3 4">TSB47</strain>
    </source>
</reference>
<protein>
    <recommendedName>
        <fullName evidence="2">Uroporphyrinogen decarboxylase (URO-D) domain-containing protein</fullName>
    </recommendedName>
</protein>
<dbReference type="SUPFAM" id="SSF51726">
    <property type="entry name" value="UROD/MetE-like"/>
    <property type="match status" value="1"/>
</dbReference>
<dbReference type="GO" id="GO:0006779">
    <property type="term" value="P:porphyrin-containing compound biosynthetic process"/>
    <property type="evidence" value="ECO:0007669"/>
    <property type="project" value="InterPro"/>
</dbReference>
<dbReference type="PANTHER" id="PTHR47099">
    <property type="entry name" value="METHYLCOBAMIDE:COM METHYLTRANSFERASE MTBA"/>
    <property type="match status" value="1"/>
</dbReference>
<dbReference type="GO" id="GO:0004853">
    <property type="term" value="F:uroporphyrinogen decarboxylase activity"/>
    <property type="evidence" value="ECO:0007669"/>
    <property type="project" value="InterPro"/>
</dbReference>
<dbReference type="Proteomes" id="UP000078486">
    <property type="component" value="Unassembled WGS sequence"/>
</dbReference>
<proteinExistence type="predicted"/>
<dbReference type="Gene3D" id="3.20.20.210">
    <property type="match status" value="1"/>
</dbReference>
<keyword evidence="1" id="KW-0812">Transmembrane</keyword>
<dbReference type="InterPro" id="IPR000257">
    <property type="entry name" value="Uroporphyrinogen_deCOase"/>
</dbReference>
<feature type="transmembrane region" description="Helical" evidence="1">
    <location>
        <begin position="21"/>
        <end position="40"/>
    </location>
</feature>
<dbReference type="PANTHER" id="PTHR47099:SF1">
    <property type="entry name" value="METHYLCOBAMIDE:COM METHYLTRANSFERASE MTBA"/>
    <property type="match status" value="1"/>
</dbReference>
<evidence type="ECO:0000256" key="1">
    <source>
        <dbReference type="SAM" id="Phobius"/>
    </source>
</evidence>
<dbReference type="OrthoDB" id="367378at2"/>
<gene>
    <name evidence="3" type="ORF">AW736_22605</name>
</gene>
<dbReference type="STRING" id="1184151.AW736_22605"/>
<feature type="domain" description="Uroporphyrinogen decarboxylase (URO-D)" evidence="2">
    <location>
        <begin position="178"/>
        <end position="425"/>
    </location>
</feature>
<keyword evidence="4" id="KW-1185">Reference proteome</keyword>
<name>A0A178IEN0_9BACT</name>
<organism evidence="3 4">
    <name type="scientific">Termitidicoccus mucosus</name>
    <dbReference type="NCBI Taxonomy" id="1184151"/>
    <lineage>
        <taxon>Bacteria</taxon>
        <taxon>Pseudomonadati</taxon>
        <taxon>Verrucomicrobiota</taxon>
        <taxon>Opitutia</taxon>
        <taxon>Opitutales</taxon>
        <taxon>Opitutaceae</taxon>
        <taxon>Termitidicoccus</taxon>
    </lineage>
</organism>
<dbReference type="InterPro" id="IPR038071">
    <property type="entry name" value="UROD/MetE-like_sf"/>
</dbReference>
<accession>A0A178IEN0</accession>
<evidence type="ECO:0000313" key="4">
    <source>
        <dbReference type="Proteomes" id="UP000078486"/>
    </source>
</evidence>
<evidence type="ECO:0000313" key="3">
    <source>
        <dbReference type="EMBL" id="OAM87486.1"/>
    </source>
</evidence>
<evidence type="ECO:0000259" key="2">
    <source>
        <dbReference type="Pfam" id="PF01208"/>
    </source>
</evidence>
<dbReference type="EMBL" id="LRRQ01000170">
    <property type="protein sequence ID" value="OAM87486.1"/>
    <property type="molecule type" value="Genomic_DNA"/>
</dbReference>
<dbReference type="AlphaFoldDB" id="A0A178IEN0"/>
<keyword evidence="1" id="KW-1133">Transmembrane helix</keyword>
<comment type="caution">
    <text evidence="3">The sequence shown here is derived from an EMBL/GenBank/DDBJ whole genome shotgun (WGS) entry which is preliminary data.</text>
</comment>
<dbReference type="InterPro" id="IPR052024">
    <property type="entry name" value="Methanogen_methyltrans"/>
</dbReference>
<dbReference type="Pfam" id="PF01208">
    <property type="entry name" value="URO-D"/>
    <property type="match status" value="1"/>
</dbReference>